<keyword evidence="2" id="KW-0238">DNA-binding</keyword>
<dbReference type="InterPro" id="IPR039422">
    <property type="entry name" value="MarR/SlyA-like"/>
</dbReference>
<sequence>MLELDVAIKLKETHQKITQVMQLKIDEYGLTFGHLRLMMLIDMFPNASQKQLAEKMRFTQGAMSMVVKKLLNLSMLEQVAQESDMRHKRLIITDKGRAMIDEYTDHINKKYKDMFIGFSSEELYEIYDYLTRINDNLGRIISSND</sequence>
<dbReference type="GO" id="GO:0003677">
    <property type="term" value="F:DNA binding"/>
    <property type="evidence" value="ECO:0007669"/>
    <property type="project" value="UniProtKB-KW"/>
</dbReference>
<gene>
    <name evidence="2" type="ORF">SAMN02745176_00680</name>
</gene>
<keyword evidence="3" id="KW-1185">Reference proteome</keyword>
<dbReference type="InterPro" id="IPR000835">
    <property type="entry name" value="HTH_MarR-typ"/>
</dbReference>
<dbReference type="PRINTS" id="PR00598">
    <property type="entry name" value="HTHMARR"/>
</dbReference>
<name>A0A1M6CAD8_9FIRM</name>
<dbReference type="PANTHER" id="PTHR33164:SF57">
    <property type="entry name" value="MARR-FAMILY TRANSCRIPTIONAL REGULATOR"/>
    <property type="match status" value="1"/>
</dbReference>
<dbReference type="RefSeq" id="WP_073024564.1">
    <property type="nucleotide sequence ID" value="NZ_FQZS01000005.1"/>
</dbReference>
<evidence type="ECO:0000313" key="2">
    <source>
        <dbReference type="EMBL" id="SHI57995.1"/>
    </source>
</evidence>
<dbReference type="SMART" id="SM00347">
    <property type="entry name" value="HTH_MARR"/>
    <property type="match status" value="1"/>
</dbReference>
<evidence type="ECO:0000259" key="1">
    <source>
        <dbReference type="PROSITE" id="PS50995"/>
    </source>
</evidence>
<evidence type="ECO:0000313" key="3">
    <source>
        <dbReference type="Proteomes" id="UP000184442"/>
    </source>
</evidence>
<dbReference type="GO" id="GO:0003700">
    <property type="term" value="F:DNA-binding transcription factor activity"/>
    <property type="evidence" value="ECO:0007669"/>
    <property type="project" value="InterPro"/>
</dbReference>
<dbReference type="PANTHER" id="PTHR33164">
    <property type="entry name" value="TRANSCRIPTIONAL REGULATOR, MARR FAMILY"/>
    <property type="match status" value="1"/>
</dbReference>
<dbReference type="Proteomes" id="UP000184442">
    <property type="component" value="Unassembled WGS sequence"/>
</dbReference>
<dbReference type="STRING" id="1122184.SAMN02745176_00680"/>
<dbReference type="SUPFAM" id="SSF46785">
    <property type="entry name" value="Winged helix' DNA-binding domain"/>
    <property type="match status" value="1"/>
</dbReference>
<dbReference type="InterPro" id="IPR036390">
    <property type="entry name" value="WH_DNA-bd_sf"/>
</dbReference>
<proteinExistence type="predicted"/>
<protein>
    <submittedName>
        <fullName evidence="2">DNA-binding transcriptional regulator, MarR family</fullName>
    </submittedName>
</protein>
<dbReference type="Pfam" id="PF12802">
    <property type="entry name" value="MarR_2"/>
    <property type="match status" value="1"/>
</dbReference>
<dbReference type="GO" id="GO:0006950">
    <property type="term" value="P:response to stress"/>
    <property type="evidence" value="ECO:0007669"/>
    <property type="project" value="TreeGrafter"/>
</dbReference>
<accession>A0A1M6CAD8</accession>
<dbReference type="Gene3D" id="1.10.10.10">
    <property type="entry name" value="Winged helix-like DNA-binding domain superfamily/Winged helix DNA-binding domain"/>
    <property type="match status" value="1"/>
</dbReference>
<dbReference type="PROSITE" id="PS50995">
    <property type="entry name" value="HTH_MARR_2"/>
    <property type="match status" value="1"/>
</dbReference>
<dbReference type="InterPro" id="IPR036388">
    <property type="entry name" value="WH-like_DNA-bd_sf"/>
</dbReference>
<dbReference type="AlphaFoldDB" id="A0A1M6CAD8"/>
<dbReference type="EMBL" id="FQZS01000005">
    <property type="protein sequence ID" value="SHI57995.1"/>
    <property type="molecule type" value="Genomic_DNA"/>
</dbReference>
<feature type="domain" description="HTH marR-type" evidence="1">
    <location>
        <begin position="1"/>
        <end position="135"/>
    </location>
</feature>
<organism evidence="2 3">
    <name type="scientific">Lutispora thermophila DSM 19022</name>
    <dbReference type="NCBI Taxonomy" id="1122184"/>
    <lineage>
        <taxon>Bacteria</taxon>
        <taxon>Bacillati</taxon>
        <taxon>Bacillota</taxon>
        <taxon>Clostridia</taxon>
        <taxon>Lutisporales</taxon>
        <taxon>Lutisporaceae</taxon>
        <taxon>Lutispora</taxon>
    </lineage>
</organism>
<reference evidence="2 3" key="1">
    <citation type="submission" date="2016-11" db="EMBL/GenBank/DDBJ databases">
        <authorList>
            <person name="Jaros S."/>
            <person name="Januszkiewicz K."/>
            <person name="Wedrychowicz H."/>
        </authorList>
    </citation>
    <scope>NUCLEOTIDE SEQUENCE [LARGE SCALE GENOMIC DNA]</scope>
    <source>
        <strain evidence="2 3">DSM 19022</strain>
    </source>
</reference>
<dbReference type="OrthoDB" id="9808725at2"/>